<dbReference type="AlphaFoldDB" id="A0A8T9CBZ6"/>
<proteinExistence type="inferred from homology"/>
<dbReference type="PANTHER" id="PTHR43544">
    <property type="entry name" value="SHORT-CHAIN DEHYDROGENASE/REDUCTASE"/>
    <property type="match status" value="1"/>
</dbReference>
<organism evidence="4 5">
    <name type="scientific">Lachnellula suecica</name>
    <dbReference type="NCBI Taxonomy" id="602035"/>
    <lineage>
        <taxon>Eukaryota</taxon>
        <taxon>Fungi</taxon>
        <taxon>Dikarya</taxon>
        <taxon>Ascomycota</taxon>
        <taxon>Pezizomycotina</taxon>
        <taxon>Leotiomycetes</taxon>
        <taxon>Helotiales</taxon>
        <taxon>Lachnaceae</taxon>
        <taxon>Lachnellula</taxon>
    </lineage>
</organism>
<comment type="similarity">
    <text evidence="1">Belongs to the short-chain dehydrogenases/reductases (SDR) family.</text>
</comment>
<evidence type="ECO:0000256" key="1">
    <source>
        <dbReference type="ARBA" id="ARBA00006484"/>
    </source>
</evidence>
<dbReference type="InterPro" id="IPR002347">
    <property type="entry name" value="SDR_fam"/>
</dbReference>
<dbReference type="InterPro" id="IPR036291">
    <property type="entry name" value="NAD(P)-bd_dom_sf"/>
</dbReference>
<dbReference type="PANTHER" id="PTHR43544:SF7">
    <property type="entry name" value="NADB-LER2"/>
    <property type="match status" value="1"/>
</dbReference>
<protein>
    <submittedName>
        <fullName evidence="4">Putative sterigmatocystin biosynthesis ketoreductase</fullName>
    </submittedName>
</protein>
<dbReference type="PRINTS" id="PR00081">
    <property type="entry name" value="GDHRDH"/>
</dbReference>
<evidence type="ECO:0000256" key="3">
    <source>
        <dbReference type="ARBA" id="ARBA00023002"/>
    </source>
</evidence>
<evidence type="ECO:0000313" key="5">
    <source>
        <dbReference type="Proteomes" id="UP000469558"/>
    </source>
</evidence>
<dbReference type="Proteomes" id="UP000469558">
    <property type="component" value="Unassembled WGS sequence"/>
</dbReference>
<dbReference type="InterPro" id="IPR051468">
    <property type="entry name" value="Fungal_SecMetab_SDRs"/>
</dbReference>
<dbReference type="OrthoDB" id="9876299at2759"/>
<reference evidence="4 5" key="1">
    <citation type="submission" date="2018-05" db="EMBL/GenBank/DDBJ databases">
        <title>Genome sequencing and assembly of the regulated plant pathogen Lachnellula willkommii and related sister species for the development of diagnostic species identification markers.</title>
        <authorList>
            <person name="Giroux E."/>
            <person name="Bilodeau G."/>
        </authorList>
    </citation>
    <scope>NUCLEOTIDE SEQUENCE [LARGE SCALE GENOMIC DNA]</scope>
    <source>
        <strain evidence="4 5">CBS 268.59</strain>
    </source>
</reference>
<dbReference type="Pfam" id="PF00106">
    <property type="entry name" value="adh_short"/>
    <property type="match status" value="1"/>
</dbReference>
<dbReference type="Gene3D" id="3.40.50.720">
    <property type="entry name" value="NAD(P)-binding Rossmann-like Domain"/>
    <property type="match status" value="1"/>
</dbReference>
<comment type="caution">
    <text evidence="4">The sequence shown here is derived from an EMBL/GenBank/DDBJ whole genome shotgun (WGS) entry which is preliminary data.</text>
</comment>
<evidence type="ECO:0000256" key="2">
    <source>
        <dbReference type="ARBA" id="ARBA00022857"/>
    </source>
</evidence>
<evidence type="ECO:0000313" key="4">
    <source>
        <dbReference type="EMBL" id="TVY83081.1"/>
    </source>
</evidence>
<dbReference type="GO" id="GO:0005737">
    <property type="term" value="C:cytoplasm"/>
    <property type="evidence" value="ECO:0007669"/>
    <property type="project" value="TreeGrafter"/>
</dbReference>
<accession>A0A8T9CBZ6</accession>
<name>A0A8T9CBZ6_9HELO</name>
<keyword evidence="2" id="KW-0521">NADP</keyword>
<dbReference type="EMBL" id="QGMK01000235">
    <property type="protein sequence ID" value="TVY83081.1"/>
    <property type="molecule type" value="Genomic_DNA"/>
</dbReference>
<keyword evidence="5" id="KW-1185">Reference proteome</keyword>
<dbReference type="SUPFAM" id="SSF51735">
    <property type="entry name" value="NAD(P)-binding Rossmann-fold domains"/>
    <property type="match status" value="1"/>
</dbReference>
<dbReference type="GO" id="GO:0016491">
    <property type="term" value="F:oxidoreductase activity"/>
    <property type="evidence" value="ECO:0007669"/>
    <property type="project" value="UniProtKB-KW"/>
</dbReference>
<sequence length="229" mass="23807">MADQLIVFVSGAGRGIGFALVQAYLLRSNTTVIASTRSPSPQLVTLPTGHGSKLLQVTIESTSFADPKTAIAQLQASGITHLDIVIANAGVSPPVESLDTVDLEEMASTFSINALGPLALFQASKPLLKKSSAPKWVSVSSAAGSIGGMEAFGSHIAPAYCVSKAALNWITLLVATDMGNKTAALLGLKKAPYTQEQSAALIVELISNASRETTSGKFINVVKGEEIPW</sequence>
<keyword evidence="3" id="KW-0560">Oxidoreductase</keyword>
<gene>
    <name evidence="4" type="primary">stcE</name>
    <name evidence="4" type="ORF">LSUE1_G003034</name>
</gene>